<dbReference type="AlphaFoldDB" id="A0AAW8JCS6"/>
<dbReference type="GO" id="GO:0003676">
    <property type="term" value="F:nucleic acid binding"/>
    <property type="evidence" value="ECO:0007669"/>
    <property type="project" value="InterPro"/>
</dbReference>
<dbReference type="InterPro" id="IPR003615">
    <property type="entry name" value="HNH_nuc"/>
</dbReference>
<evidence type="ECO:0000259" key="1">
    <source>
        <dbReference type="Pfam" id="PF01844"/>
    </source>
</evidence>
<evidence type="ECO:0000313" key="3">
    <source>
        <dbReference type="Proteomes" id="UP001243195"/>
    </source>
</evidence>
<name>A0AAW8JCS6_9GAMM</name>
<dbReference type="Proteomes" id="UP001243195">
    <property type="component" value="Unassembled WGS sequence"/>
</dbReference>
<accession>A0AAW8JCS6</accession>
<sequence>MAEWLFPVNPAIYDIDRAYNDSYQICWAKNDFEFQINDILFLYMTEPIGKIQYQYQVVGFADRSELPEKDREYWLNKKELEEYRGDYFIINPIKRVDKATLSRRYLIEKELITPKDTLQSHKTTKIVKGKSLEKVESHKQLLSYIAHQFEDIKDTNYPDEANMDIEKYPEGAKQTVLVNKYERNPEARAKCLEIHGTRCKICDMSFVETYGFFAKDFIHVHHVTPLHQISESYEVNPETDLIPVCPNCHAMLHKTENGLPMTVERLKLLFELSNKK</sequence>
<feature type="domain" description="HNH" evidence="1">
    <location>
        <begin position="199"/>
        <end position="254"/>
    </location>
</feature>
<dbReference type="CDD" id="cd00085">
    <property type="entry name" value="HNHc"/>
    <property type="match status" value="1"/>
</dbReference>
<dbReference type="GO" id="GO:0008270">
    <property type="term" value="F:zinc ion binding"/>
    <property type="evidence" value="ECO:0007669"/>
    <property type="project" value="InterPro"/>
</dbReference>
<keyword evidence="2" id="KW-0255">Endonuclease</keyword>
<keyword evidence="2" id="KW-0378">Hydrolase</keyword>
<organism evidence="2 3">
    <name type="scientific">Acinetobacter gerneri</name>
    <dbReference type="NCBI Taxonomy" id="202952"/>
    <lineage>
        <taxon>Bacteria</taxon>
        <taxon>Pseudomonadati</taxon>
        <taxon>Pseudomonadota</taxon>
        <taxon>Gammaproteobacteria</taxon>
        <taxon>Moraxellales</taxon>
        <taxon>Moraxellaceae</taxon>
        <taxon>Acinetobacter</taxon>
    </lineage>
</organism>
<keyword evidence="2" id="KW-0540">Nuclease</keyword>
<dbReference type="EMBL" id="JAVIDA010000002">
    <property type="protein sequence ID" value="MDQ9070214.1"/>
    <property type="molecule type" value="Genomic_DNA"/>
</dbReference>
<gene>
    <name evidence="2" type="ORF">RFH51_01865</name>
</gene>
<comment type="caution">
    <text evidence="2">The sequence shown here is derived from an EMBL/GenBank/DDBJ whole genome shotgun (WGS) entry which is preliminary data.</text>
</comment>
<protein>
    <submittedName>
        <fullName evidence="2">HNH endonuclease</fullName>
    </submittedName>
</protein>
<proteinExistence type="predicted"/>
<dbReference type="InterPro" id="IPR002711">
    <property type="entry name" value="HNH"/>
</dbReference>
<dbReference type="Pfam" id="PF01844">
    <property type="entry name" value="HNH"/>
    <property type="match status" value="1"/>
</dbReference>
<dbReference type="GO" id="GO:0004519">
    <property type="term" value="F:endonuclease activity"/>
    <property type="evidence" value="ECO:0007669"/>
    <property type="project" value="UniProtKB-KW"/>
</dbReference>
<reference evidence="2" key="1">
    <citation type="submission" date="2023-08" db="EMBL/GenBank/DDBJ databases">
        <title>Emergence of clinically-relevant ST2 carbapenem-resistant Acinetobacter baumannii strains in hospital sewages in Zhejiang, East of China.</title>
        <authorList>
            <person name="Kaichao C."/>
            <person name="Zhang R."/>
        </authorList>
    </citation>
    <scope>NUCLEOTIDE SEQUENCE</scope>
    <source>
        <strain evidence="2">M-SY-60</strain>
    </source>
</reference>
<dbReference type="RefSeq" id="WP_308955904.1">
    <property type="nucleotide sequence ID" value="NZ_JAVICY010000009.1"/>
</dbReference>
<evidence type="ECO:0000313" key="2">
    <source>
        <dbReference type="EMBL" id="MDQ9070214.1"/>
    </source>
</evidence>